<dbReference type="InterPro" id="IPR002104">
    <property type="entry name" value="Integrase_catalytic"/>
</dbReference>
<protein>
    <submittedName>
        <fullName evidence="9">Integrase/recombinase XerD</fullName>
    </submittedName>
</protein>
<dbReference type="EMBL" id="SGXG01000001">
    <property type="protein sequence ID" value="RZS98023.1"/>
    <property type="molecule type" value="Genomic_DNA"/>
</dbReference>
<dbReference type="GO" id="GO:0006310">
    <property type="term" value="P:DNA recombination"/>
    <property type="evidence" value="ECO:0007669"/>
    <property type="project" value="UniProtKB-KW"/>
</dbReference>
<evidence type="ECO:0000256" key="1">
    <source>
        <dbReference type="ARBA" id="ARBA00008857"/>
    </source>
</evidence>
<feature type="domain" description="Tyr recombinase" evidence="7">
    <location>
        <begin position="123"/>
        <end position="305"/>
    </location>
</feature>
<sequence length="311" mass="36705">MLSTDKNKPDKRNPGRPEGVPGKERELEKYLLERHTPETAKIYLRDIRIYLDYMTGERAEKATYKDILQYVDYLRKKHKNPRTVNRMLYGAKSWHNWLLHTGKREDHPCRFLRLRDAKGQDIQLQDLFSSTELEQLMERKERYESVRTRNQVIVSLLIYQGLRLKETEQLRLEDVDLEAGTVHSRGMAKTLPRTLKMKPKQIMLFYRYIHEIRPKTISEDTDQLILNIRGKAIKADDINYLVETFRDLFPERKLNAQTIRQSVIANLLKEGKDLRVVQVFAGHKNPSSTERYRQTGLDELKAAVQKHHPLG</sequence>
<accession>A0A4Q7PCD8</accession>
<comment type="similarity">
    <text evidence="1">Belongs to the 'phage' integrase family.</text>
</comment>
<dbReference type="Proteomes" id="UP000292209">
    <property type="component" value="Unassembled WGS sequence"/>
</dbReference>
<feature type="region of interest" description="Disordered" evidence="6">
    <location>
        <begin position="1"/>
        <end position="25"/>
    </location>
</feature>
<gene>
    <name evidence="9" type="ORF">BC751_3654</name>
</gene>
<dbReference type="Pfam" id="PF02899">
    <property type="entry name" value="Phage_int_SAM_1"/>
    <property type="match status" value="1"/>
</dbReference>
<proteinExistence type="inferred from homology"/>
<dbReference type="PANTHER" id="PTHR30349">
    <property type="entry name" value="PHAGE INTEGRASE-RELATED"/>
    <property type="match status" value="1"/>
</dbReference>
<evidence type="ECO:0000313" key="10">
    <source>
        <dbReference type="Proteomes" id="UP000292209"/>
    </source>
</evidence>
<dbReference type="PROSITE" id="PS51900">
    <property type="entry name" value="CB"/>
    <property type="match status" value="1"/>
</dbReference>
<feature type="domain" description="Core-binding (CB)" evidence="8">
    <location>
        <begin position="22"/>
        <end position="99"/>
    </location>
</feature>
<dbReference type="InterPro" id="IPR044068">
    <property type="entry name" value="CB"/>
</dbReference>
<dbReference type="InterPro" id="IPR004107">
    <property type="entry name" value="Integrase_SAM-like_N"/>
</dbReference>
<dbReference type="InterPro" id="IPR050090">
    <property type="entry name" value="Tyrosine_recombinase_XerCD"/>
</dbReference>
<evidence type="ECO:0000256" key="2">
    <source>
        <dbReference type="ARBA" id="ARBA00022908"/>
    </source>
</evidence>
<dbReference type="InterPro" id="IPR010998">
    <property type="entry name" value="Integrase_recombinase_N"/>
</dbReference>
<evidence type="ECO:0000256" key="4">
    <source>
        <dbReference type="ARBA" id="ARBA00023172"/>
    </source>
</evidence>
<keyword evidence="4" id="KW-0233">DNA recombination</keyword>
<dbReference type="SUPFAM" id="SSF56349">
    <property type="entry name" value="DNA breaking-rejoining enzymes"/>
    <property type="match status" value="1"/>
</dbReference>
<dbReference type="RefSeq" id="WP_242617521.1">
    <property type="nucleotide sequence ID" value="NZ_SGXG01000001.1"/>
</dbReference>
<dbReference type="PANTHER" id="PTHR30349:SF41">
    <property type="entry name" value="INTEGRASE_RECOMBINASE PROTEIN MJ0367-RELATED"/>
    <property type="match status" value="1"/>
</dbReference>
<reference evidence="9 10" key="1">
    <citation type="submission" date="2019-02" db="EMBL/GenBank/DDBJ databases">
        <title>Genomic Encyclopedia of Archaeal and Bacterial Type Strains, Phase II (KMG-II): from individual species to whole genera.</title>
        <authorList>
            <person name="Goeker M."/>
        </authorList>
    </citation>
    <scope>NUCLEOTIDE SEQUENCE [LARGE SCALE GENOMIC DNA]</scope>
    <source>
        <strain evidence="9 10">DSM 21411</strain>
    </source>
</reference>
<evidence type="ECO:0000256" key="3">
    <source>
        <dbReference type="ARBA" id="ARBA00023125"/>
    </source>
</evidence>
<dbReference type="InterPro" id="IPR013762">
    <property type="entry name" value="Integrase-like_cat_sf"/>
</dbReference>
<evidence type="ECO:0000259" key="8">
    <source>
        <dbReference type="PROSITE" id="PS51900"/>
    </source>
</evidence>
<dbReference type="Gene3D" id="1.10.443.10">
    <property type="entry name" value="Intergrase catalytic core"/>
    <property type="match status" value="1"/>
</dbReference>
<dbReference type="CDD" id="cd00397">
    <property type="entry name" value="DNA_BRE_C"/>
    <property type="match status" value="1"/>
</dbReference>
<dbReference type="Gene3D" id="1.10.150.130">
    <property type="match status" value="1"/>
</dbReference>
<dbReference type="InterPro" id="IPR011010">
    <property type="entry name" value="DNA_brk_join_enz"/>
</dbReference>
<evidence type="ECO:0000313" key="9">
    <source>
        <dbReference type="EMBL" id="RZS98023.1"/>
    </source>
</evidence>
<organism evidence="9 10">
    <name type="scientific">Cecembia calidifontis</name>
    <dbReference type="NCBI Taxonomy" id="1187080"/>
    <lineage>
        <taxon>Bacteria</taxon>
        <taxon>Pseudomonadati</taxon>
        <taxon>Bacteroidota</taxon>
        <taxon>Cytophagia</taxon>
        <taxon>Cytophagales</taxon>
        <taxon>Cyclobacteriaceae</taxon>
        <taxon>Cecembia</taxon>
    </lineage>
</organism>
<evidence type="ECO:0000256" key="5">
    <source>
        <dbReference type="PROSITE-ProRule" id="PRU01248"/>
    </source>
</evidence>
<evidence type="ECO:0000256" key="6">
    <source>
        <dbReference type="SAM" id="MobiDB-lite"/>
    </source>
</evidence>
<dbReference type="GO" id="GO:0015074">
    <property type="term" value="P:DNA integration"/>
    <property type="evidence" value="ECO:0007669"/>
    <property type="project" value="UniProtKB-KW"/>
</dbReference>
<keyword evidence="10" id="KW-1185">Reference proteome</keyword>
<dbReference type="Pfam" id="PF00589">
    <property type="entry name" value="Phage_integrase"/>
    <property type="match status" value="1"/>
</dbReference>
<name>A0A4Q7PCD8_9BACT</name>
<keyword evidence="3 5" id="KW-0238">DNA-binding</keyword>
<dbReference type="GO" id="GO:0003677">
    <property type="term" value="F:DNA binding"/>
    <property type="evidence" value="ECO:0007669"/>
    <property type="project" value="UniProtKB-UniRule"/>
</dbReference>
<dbReference type="AlphaFoldDB" id="A0A4Q7PCD8"/>
<comment type="caution">
    <text evidence="9">The sequence shown here is derived from an EMBL/GenBank/DDBJ whole genome shotgun (WGS) entry which is preliminary data.</text>
</comment>
<evidence type="ECO:0000259" key="7">
    <source>
        <dbReference type="PROSITE" id="PS51898"/>
    </source>
</evidence>
<keyword evidence="2" id="KW-0229">DNA integration</keyword>
<dbReference type="PROSITE" id="PS51898">
    <property type="entry name" value="TYR_RECOMBINASE"/>
    <property type="match status" value="1"/>
</dbReference>